<accession>A0A350P622</accession>
<proteinExistence type="predicted"/>
<protein>
    <submittedName>
        <fullName evidence="1">Uncharacterized protein</fullName>
    </submittedName>
</protein>
<dbReference type="AlphaFoldDB" id="A0A350P622"/>
<evidence type="ECO:0000313" key="2">
    <source>
        <dbReference type="Proteomes" id="UP000263517"/>
    </source>
</evidence>
<name>A0A350P622_9ALTE</name>
<reference evidence="1 2" key="1">
    <citation type="journal article" date="2018" name="Nat. Biotechnol.">
        <title>A standardized bacterial taxonomy based on genome phylogeny substantially revises the tree of life.</title>
        <authorList>
            <person name="Parks D.H."/>
            <person name="Chuvochina M."/>
            <person name="Waite D.W."/>
            <person name="Rinke C."/>
            <person name="Skarshewski A."/>
            <person name="Chaumeil P.A."/>
            <person name="Hugenholtz P."/>
        </authorList>
    </citation>
    <scope>NUCLEOTIDE SEQUENCE [LARGE SCALE GENOMIC DNA]</scope>
    <source>
        <strain evidence="1">UBA11978</strain>
    </source>
</reference>
<gene>
    <name evidence="1" type="ORF">DCW74_13510</name>
</gene>
<evidence type="ECO:0000313" key="1">
    <source>
        <dbReference type="EMBL" id="HAW76739.1"/>
    </source>
</evidence>
<sequence>MTSTNTNKQPVFVDRPLIRCVRVTNQTVGDSTNLNVLGGQSPVILVDMDASLSSDSNSGGVIDAIRITRDNTNTAQNPSYAVNTSTSGEVIGLKTGQVVYVQETGVCTIPPGNGVGYYTYTGTFATGNVNTEIAYATSGGFSYVSPGAAVLPPVTFVFYLTEGTTVPIPGDGDYRILFSKTVPTNVNAVDCTDEMAELATPVPNAGNTTGLGDASPLRNRAVYLQRGQRLYVGVQQEGSFNSISGYIPGAHITAQGGFY</sequence>
<organism evidence="1 2">
    <name type="scientific">Alteromonas australica</name>
    <dbReference type="NCBI Taxonomy" id="589873"/>
    <lineage>
        <taxon>Bacteria</taxon>
        <taxon>Pseudomonadati</taxon>
        <taxon>Pseudomonadota</taxon>
        <taxon>Gammaproteobacteria</taxon>
        <taxon>Alteromonadales</taxon>
        <taxon>Alteromonadaceae</taxon>
        <taxon>Alteromonas/Salinimonas group</taxon>
        <taxon>Alteromonas</taxon>
    </lineage>
</organism>
<dbReference type="Proteomes" id="UP000263517">
    <property type="component" value="Unassembled WGS sequence"/>
</dbReference>
<dbReference type="EMBL" id="DNAN01000484">
    <property type="protein sequence ID" value="HAW76739.1"/>
    <property type="molecule type" value="Genomic_DNA"/>
</dbReference>
<comment type="caution">
    <text evidence="1">The sequence shown here is derived from an EMBL/GenBank/DDBJ whole genome shotgun (WGS) entry which is preliminary data.</text>
</comment>